<evidence type="ECO:0000256" key="1">
    <source>
        <dbReference type="ARBA" id="ARBA00022729"/>
    </source>
</evidence>
<dbReference type="Pfam" id="PF07501">
    <property type="entry name" value="G5"/>
    <property type="match status" value="1"/>
</dbReference>
<dbReference type="PROSITE" id="PS51109">
    <property type="entry name" value="G5"/>
    <property type="match status" value="1"/>
</dbReference>
<evidence type="ECO:0000256" key="2">
    <source>
        <dbReference type="SAM" id="Phobius"/>
    </source>
</evidence>
<dbReference type="RefSeq" id="WP_126994377.1">
    <property type="nucleotide sequence ID" value="NZ_CP034346.1"/>
</dbReference>
<dbReference type="PANTHER" id="PTHR39160">
    <property type="entry name" value="CELL WALL-BINDING PROTEIN YOCH"/>
    <property type="match status" value="1"/>
</dbReference>
<dbReference type="Pfam" id="PF06725">
    <property type="entry name" value="3D"/>
    <property type="match status" value="1"/>
</dbReference>
<dbReference type="SUPFAM" id="SSF50685">
    <property type="entry name" value="Barwin-like endoglucanases"/>
    <property type="match status" value="1"/>
</dbReference>
<dbReference type="PANTHER" id="PTHR39160:SF4">
    <property type="entry name" value="RESUSCITATION-PROMOTING FACTOR RPFB"/>
    <property type="match status" value="1"/>
</dbReference>
<keyword evidence="2" id="KW-0472">Membrane</keyword>
<dbReference type="InterPro" id="IPR011098">
    <property type="entry name" value="G5_dom"/>
</dbReference>
<feature type="domain" description="G5" evidence="3">
    <location>
        <begin position="165"/>
        <end position="245"/>
    </location>
</feature>
<accession>A0A3Q9I7Q9</accession>
<name>A0A3Q9I7Q9_9BACL</name>
<dbReference type="InterPro" id="IPR007137">
    <property type="entry name" value="DUF348"/>
</dbReference>
<dbReference type="SMART" id="SM01208">
    <property type="entry name" value="G5"/>
    <property type="match status" value="1"/>
</dbReference>
<dbReference type="InterPro" id="IPR010611">
    <property type="entry name" value="3D_dom"/>
</dbReference>
<dbReference type="AlphaFoldDB" id="A0A3Q9I7Q9"/>
<organism evidence="4 5">
    <name type="scientific">Paenibacillus lutimineralis</name>
    <dbReference type="NCBI Taxonomy" id="2707005"/>
    <lineage>
        <taxon>Bacteria</taxon>
        <taxon>Bacillati</taxon>
        <taxon>Bacillota</taxon>
        <taxon>Bacilli</taxon>
        <taxon>Bacillales</taxon>
        <taxon>Paenibacillaceae</taxon>
        <taxon>Paenibacillus</taxon>
    </lineage>
</organism>
<dbReference type="InterPro" id="IPR051933">
    <property type="entry name" value="Resuscitation_pf_RpfB"/>
</dbReference>
<dbReference type="Gene3D" id="2.40.40.10">
    <property type="entry name" value="RlpA-like domain"/>
    <property type="match status" value="1"/>
</dbReference>
<reference evidence="5" key="1">
    <citation type="submission" date="2018-12" db="EMBL/GenBank/DDBJ databases">
        <title>Complete genome sequence of Paenibacillus sp. MBLB1234.</title>
        <authorList>
            <person name="Nam Y.-D."/>
            <person name="Kang J."/>
            <person name="Chung W.-H."/>
            <person name="Park Y.S."/>
        </authorList>
    </citation>
    <scope>NUCLEOTIDE SEQUENCE [LARGE SCALE GENOMIC DNA]</scope>
    <source>
        <strain evidence="5">MBLB1234</strain>
    </source>
</reference>
<gene>
    <name evidence="4" type="ORF">EI981_00145</name>
</gene>
<keyword evidence="2" id="KW-0812">Transmembrane</keyword>
<dbReference type="KEGG" id="plut:EI981_00145"/>
<protein>
    <submittedName>
        <fullName evidence="4">DUF348 domain-containing protein</fullName>
    </submittedName>
</protein>
<evidence type="ECO:0000259" key="3">
    <source>
        <dbReference type="PROSITE" id="PS51109"/>
    </source>
</evidence>
<dbReference type="OrthoDB" id="9798935at2"/>
<evidence type="ECO:0000313" key="4">
    <source>
        <dbReference type="EMBL" id="AZS13060.1"/>
    </source>
</evidence>
<keyword evidence="5" id="KW-1185">Reference proteome</keyword>
<dbReference type="Gene3D" id="2.20.230.10">
    <property type="entry name" value="Resuscitation-promoting factor rpfb"/>
    <property type="match status" value="1"/>
</dbReference>
<keyword evidence="1" id="KW-0732">Signal</keyword>
<dbReference type="CDD" id="cd14667">
    <property type="entry name" value="3D_containing_proteins"/>
    <property type="match status" value="1"/>
</dbReference>
<sequence length="378" mass="41655">MGFFRNQDTHESRSSSMSYAMRWKQEHLRQVLLVGVLAIAVITIILIWFYTQNSKKIYLVVDGKTESITTRHSLVNKVLDEQSIILQPGDEVSKSLSSAIEDGDRIEIVRAVPVSISVDGTHKLTFTTKAKVEDAIQELGVDVNQEDKVSPGLTQAITANMVINIVRVKKHNIQQQETVPFNVVKTSDDQLLKGETKVVQEGSQGLVVHNVEKVYEDGKFVSKRWLGKEVVKKATPKVIAVGTKPKTAVMSASISRSSDQVSISGLTKKGGVSFKYKKVLKNVTLTAYSAEEDGIGTKTATGTRVKEGRTIAVDKNVVPLGWWVYIEGLGFRKAEDTGGAIKGNKMDVYFDSLKTANQFGRKKGRTVYVIGPTKPELN</sequence>
<evidence type="ECO:0000313" key="5">
    <source>
        <dbReference type="Proteomes" id="UP000270678"/>
    </source>
</evidence>
<keyword evidence="2" id="KW-1133">Transmembrane helix</keyword>
<feature type="transmembrane region" description="Helical" evidence="2">
    <location>
        <begin position="31"/>
        <end position="50"/>
    </location>
</feature>
<dbReference type="Pfam" id="PF03990">
    <property type="entry name" value="DUF348"/>
    <property type="match status" value="2"/>
</dbReference>
<proteinExistence type="predicted"/>
<dbReference type="EMBL" id="CP034346">
    <property type="protein sequence ID" value="AZS13060.1"/>
    <property type="molecule type" value="Genomic_DNA"/>
</dbReference>
<dbReference type="GO" id="GO:0019867">
    <property type="term" value="C:outer membrane"/>
    <property type="evidence" value="ECO:0007669"/>
    <property type="project" value="InterPro"/>
</dbReference>
<dbReference type="InterPro" id="IPR059180">
    <property type="entry name" value="3D_YorM"/>
</dbReference>
<dbReference type="GO" id="GO:0004553">
    <property type="term" value="F:hydrolase activity, hydrolyzing O-glycosyl compounds"/>
    <property type="evidence" value="ECO:0007669"/>
    <property type="project" value="InterPro"/>
</dbReference>
<dbReference type="GO" id="GO:0009254">
    <property type="term" value="P:peptidoglycan turnover"/>
    <property type="evidence" value="ECO:0007669"/>
    <property type="project" value="InterPro"/>
</dbReference>
<dbReference type="InterPro" id="IPR036908">
    <property type="entry name" value="RlpA-like_sf"/>
</dbReference>
<dbReference type="Proteomes" id="UP000270678">
    <property type="component" value="Chromosome"/>
</dbReference>